<evidence type="ECO:0000313" key="2">
    <source>
        <dbReference type="Proteomes" id="UP001500547"/>
    </source>
</evidence>
<reference evidence="2" key="1">
    <citation type="journal article" date="2019" name="Int. J. Syst. Evol. Microbiol.">
        <title>The Global Catalogue of Microorganisms (GCM) 10K type strain sequencing project: providing services to taxonomists for standard genome sequencing and annotation.</title>
        <authorList>
            <consortium name="The Broad Institute Genomics Platform"/>
            <consortium name="The Broad Institute Genome Sequencing Center for Infectious Disease"/>
            <person name="Wu L."/>
            <person name="Ma J."/>
        </authorList>
    </citation>
    <scope>NUCLEOTIDE SEQUENCE [LARGE SCALE GENOMIC DNA]</scope>
    <source>
        <strain evidence="2">JCM 18715</strain>
    </source>
</reference>
<comment type="caution">
    <text evidence="1">The sequence shown here is derived from an EMBL/GenBank/DDBJ whole genome shotgun (WGS) entry which is preliminary data.</text>
</comment>
<dbReference type="EMBL" id="BAABLD010000017">
    <property type="protein sequence ID" value="GAA5171673.1"/>
    <property type="molecule type" value="Genomic_DNA"/>
</dbReference>
<accession>A0ABP9R541</accession>
<dbReference type="Proteomes" id="UP001500547">
    <property type="component" value="Unassembled WGS sequence"/>
</dbReference>
<evidence type="ECO:0000313" key="1">
    <source>
        <dbReference type="EMBL" id="GAA5171673.1"/>
    </source>
</evidence>
<sequence length="86" mass="9076">MIARCQQGPEVALQAGGKVRLTTQHGNEQLHALAGVVGRIGARRAQVTDKFDKKGAVVAAGLRSDLFKQGVQGNHCGAFVLRQLAV</sequence>
<organism evidence="1 2">
    <name type="scientific">Viridibacterium curvum</name>
    <dbReference type="NCBI Taxonomy" id="1101404"/>
    <lineage>
        <taxon>Bacteria</taxon>
        <taxon>Pseudomonadati</taxon>
        <taxon>Pseudomonadota</taxon>
        <taxon>Betaproteobacteria</taxon>
        <taxon>Rhodocyclales</taxon>
        <taxon>Rhodocyclaceae</taxon>
        <taxon>Viridibacterium</taxon>
    </lineage>
</organism>
<proteinExistence type="predicted"/>
<name>A0ABP9R541_9RHOO</name>
<protein>
    <submittedName>
        <fullName evidence="1">Uncharacterized protein</fullName>
    </submittedName>
</protein>
<gene>
    <name evidence="1" type="ORF">GCM10025770_36680</name>
</gene>
<keyword evidence="2" id="KW-1185">Reference proteome</keyword>